<organism evidence="5 6">
    <name type="scientific">Candidatus Pseudobacter hemicellulosilyticus</name>
    <dbReference type="NCBI Taxonomy" id="3121375"/>
    <lineage>
        <taxon>Bacteria</taxon>
        <taxon>Pseudomonadati</taxon>
        <taxon>Bacteroidota</taxon>
        <taxon>Chitinophagia</taxon>
        <taxon>Chitinophagales</taxon>
        <taxon>Chitinophagaceae</taxon>
        <taxon>Pseudobacter</taxon>
    </lineage>
</organism>
<evidence type="ECO:0000259" key="4">
    <source>
        <dbReference type="Pfam" id="PF09375"/>
    </source>
</evidence>
<evidence type="ECO:0000313" key="6">
    <source>
        <dbReference type="Proteomes" id="UP001220610"/>
    </source>
</evidence>
<dbReference type="InterPro" id="IPR018976">
    <property type="entry name" value="Imelysin-like"/>
</dbReference>
<evidence type="ECO:0000313" key="5">
    <source>
        <dbReference type="EMBL" id="WEK33817.1"/>
    </source>
</evidence>
<gene>
    <name evidence="5" type="ORF">P0Y53_15095</name>
</gene>
<dbReference type="PROSITE" id="PS51257">
    <property type="entry name" value="PROKAR_LIPOPROTEIN"/>
    <property type="match status" value="1"/>
</dbReference>
<dbReference type="InterPro" id="IPR034984">
    <property type="entry name" value="Imelysin-like_IPPA"/>
</dbReference>
<feature type="chain" id="PRO_5042482155" evidence="3">
    <location>
        <begin position="26"/>
        <end position="364"/>
    </location>
</feature>
<dbReference type="Pfam" id="PF09375">
    <property type="entry name" value="Peptidase_M75"/>
    <property type="match status" value="1"/>
</dbReference>
<keyword evidence="2 3" id="KW-0732">Signal</keyword>
<reference evidence="5" key="1">
    <citation type="submission" date="2023-03" db="EMBL/GenBank/DDBJ databases">
        <title>Andean soil-derived lignocellulolytic bacterial consortium as a source of novel taxa and putative plastic-active enzymes.</title>
        <authorList>
            <person name="Diaz-Garcia L."/>
            <person name="Chuvochina M."/>
            <person name="Feuerriegel G."/>
            <person name="Bunk B."/>
            <person name="Sproer C."/>
            <person name="Streit W.R."/>
            <person name="Rodriguez L.M."/>
            <person name="Overmann J."/>
            <person name="Jimenez D.J."/>
        </authorList>
    </citation>
    <scope>NUCLEOTIDE SEQUENCE</scope>
    <source>
        <strain evidence="5">MAG 7</strain>
    </source>
</reference>
<evidence type="ECO:0000256" key="2">
    <source>
        <dbReference type="ARBA" id="ARBA00022729"/>
    </source>
</evidence>
<dbReference type="Proteomes" id="UP001220610">
    <property type="component" value="Chromosome"/>
</dbReference>
<feature type="signal peptide" evidence="3">
    <location>
        <begin position="1"/>
        <end position="25"/>
    </location>
</feature>
<comment type="subcellular location">
    <subcellularLocation>
        <location evidence="1">Cell envelope</location>
    </subcellularLocation>
</comment>
<dbReference type="EMBL" id="CP119311">
    <property type="protein sequence ID" value="WEK33817.1"/>
    <property type="molecule type" value="Genomic_DNA"/>
</dbReference>
<dbReference type="AlphaFoldDB" id="A0AAJ6BF27"/>
<dbReference type="CDD" id="cd14659">
    <property type="entry name" value="Imelysin-like_IPPA"/>
    <property type="match status" value="1"/>
</dbReference>
<evidence type="ECO:0000256" key="1">
    <source>
        <dbReference type="ARBA" id="ARBA00004196"/>
    </source>
</evidence>
<feature type="domain" description="Imelysin-like" evidence="4">
    <location>
        <begin position="55"/>
        <end position="342"/>
    </location>
</feature>
<dbReference type="Gene3D" id="1.20.1420.20">
    <property type="entry name" value="M75 peptidase, HXXE motif"/>
    <property type="match status" value="1"/>
</dbReference>
<accession>A0AAJ6BF27</accession>
<dbReference type="InterPro" id="IPR038352">
    <property type="entry name" value="Imelysin_sf"/>
</dbReference>
<evidence type="ECO:0000256" key="3">
    <source>
        <dbReference type="SAM" id="SignalP"/>
    </source>
</evidence>
<dbReference type="GO" id="GO:0030313">
    <property type="term" value="C:cell envelope"/>
    <property type="evidence" value="ECO:0007669"/>
    <property type="project" value="UniProtKB-SubCell"/>
</dbReference>
<protein>
    <submittedName>
        <fullName evidence="5">Imelysin family protein</fullName>
    </submittedName>
</protein>
<proteinExistence type="predicted"/>
<name>A0AAJ6BF27_9BACT</name>
<sequence length="364" mass="39107">MNRFLISKGLIGGILVALTACWALACSKGDKGNGTDAAADTFKRNMLVNYADTLILPAYTDLQNKLGLLETAISNFLASPDAGTQTQLRTSFKNAYLAFEGVSALYIGPAASLQFNISYNTFPTAMAKVETAIQTGSYNLTLPIVSDSIQGFPALDYLLFNPDAINQFKGSTAVNRKQYVKDILDHMKTLLTGTISQWQNGFRNNFVDNLKTNVGSPIGSLVNQFAFEMDALKGPRIGYPFGKQSNGIVFADKCEGYFSGITKELAIANLGSLRKFFMGGAGNGIDDYLQLLGKQSLKNDVLAQFDVALNALNAIPAPMSAAFAGNAPAVENAYKEVQKLLTLIKTDVASATAVQITYMDNDGD</sequence>